<dbReference type="EMBL" id="CAJJDM010000062">
    <property type="protein sequence ID" value="CAD8078868.1"/>
    <property type="molecule type" value="Genomic_DNA"/>
</dbReference>
<protein>
    <submittedName>
        <fullName evidence="1">Uncharacterized protein</fullName>
    </submittedName>
</protein>
<sequence>MYKYKDQFDMLIKFIQVIKLIHRQSQNQCDIIQQCKFTLQSGTQNQIQMNIQIFNPEVDKNYSIKIVKRADGPAKFDCISCSIKSQRIYLALVKVCICPYNIDEKICKTCQKNTQIQLIIKNDIKNYCQN</sequence>
<dbReference type="AlphaFoldDB" id="A0A8S1MFE9"/>
<name>A0A8S1MFE9_PARPR</name>
<gene>
    <name evidence="1" type="ORF">PPRIM_AZ9-3.1.T0610006</name>
</gene>
<proteinExistence type="predicted"/>
<accession>A0A8S1MFE9</accession>
<reference evidence="1" key="1">
    <citation type="submission" date="2021-01" db="EMBL/GenBank/DDBJ databases">
        <authorList>
            <consortium name="Genoscope - CEA"/>
            <person name="William W."/>
        </authorList>
    </citation>
    <scope>NUCLEOTIDE SEQUENCE</scope>
</reference>
<evidence type="ECO:0000313" key="2">
    <source>
        <dbReference type="Proteomes" id="UP000688137"/>
    </source>
</evidence>
<keyword evidence="2" id="KW-1185">Reference proteome</keyword>
<organism evidence="1 2">
    <name type="scientific">Paramecium primaurelia</name>
    <dbReference type="NCBI Taxonomy" id="5886"/>
    <lineage>
        <taxon>Eukaryota</taxon>
        <taxon>Sar</taxon>
        <taxon>Alveolata</taxon>
        <taxon>Ciliophora</taxon>
        <taxon>Intramacronucleata</taxon>
        <taxon>Oligohymenophorea</taxon>
        <taxon>Peniculida</taxon>
        <taxon>Parameciidae</taxon>
        <taxon>Paramecium</taxon>
    </lineage>
</organism>
<evidence type="ECO:0000313" key="1">
    <source>
        <dbReference type="EMBL" id="CAD8078868.1"/>
    </source>
</evidence>
<comment type="caution">
    <text evidence="1">The sequence shown here is derived from an EMBL/GenBank/DDBJ whole genome shotgun (WGS) entry which is preliminary data.</text>
</comment>
<dbReference type="Proteomes" id="UP000688137">
    <property type="component" value="Unassembled WGS sequence"/>
</dbReference>